<dbReference type="Proteomes" id="UP000298545">
    <property type="component" value="Chromosome circular"/>
</dbReference>
<dbReference type="OrthoDB" id="9927990at2"/>
<dbReference type="AlphaFoldDB" id="A0A4D7DNS8"/>
<dbReference type="KEGG" id="alf:CFBP5473_12850"/>
<reference evidence="2 4" key="2">
    <citation type="submission" date="2021-03" db="EMBL/GenBank/DDBJ databases">
        <title>Rapid diversification of plasmids in a genus of pathogenic and nitrogen fixing bacteria.</title>
        <authorList>
            <person name="Weisberg A.J."/>
            <person name="Miller M."/>
            <person name="Ream W."/>
            <person name="Grunwald N.J."/>
            <person name="Chang J.H."/>
        </authorList>
    </citation>
    <scope>NUCLEOTIDE SEQUENCE [LARGE SCALE GENOMIC DNA]</scope>
    <source>
        <strain evidence="2 4">AF3.44</strain>
    </source>
</reference>
<dbReference type="RefSeq" id="WP_136954356.1">
    <property type="nucleotide sequence ID" value="NZ_CP039691.1"/>
</dbReference>
<evidence type="ECO:0000313" key="3">
    <source>
        <dbReference type="Proteomes" id="UP000298545"/>
    </source>
</evidence>
<sequence>MVDRAVRKSDDRQAVRRYIAAQFIREGHLHKRLVNLEHDLLFLAKEMGLERHWGAEGVSAEGRRKRASATMAKSLVELDDLVRMLKHHVVIFVQRPQSDLLLPDRGFVQVYAENGNLRTDGLKSSTLKILMPIAPDAALKLVRPRKGARFADRITMGDKEHAEFIHNLGLNAKSFVAGTKQALAAVDFNELPYFDPNTERLSMVMQIYRAGELDRIVDNFWAKQVPHLPRAKVRAWFYREKFIPAVNKLFNPHNDPNAEVIGFIP</sequence>
<name>A0A4D7DNS8_9HYPH</name>
<accession>A0A4D7DNS8</accession>
<dbReference type="EMBL" id="CP072167">
    <property type="protein sequence ID" value="QYA05829.1"/>
    <property type="molecule type" value="Genomic_DNA"/>
</dbReference>
<proteinExistence type="predicted"/>
<reference evidence="1 3" key="1">
    <citation type="submission" date="2019-04" db="EMBL/GenBank/DDBJ databases">
        <title>Complete genome sequence of Agrobacterium larrymoorei CFBP5473.</title>
        <authorList>
            <person name="Haryono M."/>
            <person name="Chou L."/>
            <person name="Lin Y.-C."/>
            <person name="Lai E.-M."/>
            <person name="Kuo C.-H."/>
        </authorList>
    </citation>
    <scope>NUCLEOTIDE SEQUENCE [LARGE SCALE GENOMIC DNA]</scope>
    <source>
        <strain evidence="1 3">CFBP5473</strain>
    </source>
</reference>
<protein>
    <submittedName>
        <fullName evidence="1">Uncharacterized protein</fullName>
    </submittedName>
</protein>
<evidence type="ECO:0000313" key="4">
    <source>
        <dbReference type="Proteomes" id="UP000826513"/>
    </source>
</evidence>
<gene>
    <name evidence="1" type="ORF">CFBP5473_12850</name>
    <name evidence="2" type="ORF">J5285_06885</name>
</gene>
<evidence type="ECO:0000313" key="2">
    <source>
        <dbReference type="EMBL" id="QYA05829.1"/>
    </source>
</evidence>
<organism evidence="1 3">
    <name type="scientific">Agrobacterium larrymoorei</name>
    <dbReference type="NCBI Taxonomy" id="160699"/>
    <lineage>
        <taxon>Bacteria</taxon>
        <taxon>Pseudomonadati</taxon>
        <taxon>Pseudomonadota</taxon>
        <taxon>Alphaproteobacteria</taxon>
        <taxon>Hyphomicrobiales</taxon>
        <taxon>Rhizobiaceae</taxon>
        <taxon>Rhizobium/Agrobacterium group</taxon>
        <taxon>Agrobacterium</taxon>
    </lineage>
</organism>
<evidence type="ECO:0000313" key="1">
    <source>
        <dbReference type="EMBL" id="QCI98705.1"/>
    </source>
</evidence>
<dbReference type="Proteomes" id="UP000826513">
    <property type="component" value="Chromosome 1"/>
</dbReference>
<keyword evidence="4" id="KW-1185">Reference proteome</keyword>
<dbReference type="EMBL" id="CP039691">
    <property type="protein sequence ID" value="QCI98705.1"/>
    <property type="molecule type" value="Genomic_DNA"/>
</dbReference>